<dbReference type="Proteomes" id="UP000199087">
    <property type="component" value="Unassembled WGS sequence"/>
</dbReference>
<dbReference type="Gene3D" id="3.40.50.1110">
    <property type="entry name" value="SGNH hydrolase"/>
    <property type="match status" value="1"/>
</dbReference>
<feature type="domain" description="SGNH hydrolase-type esterase" evidence="1">
    <location>
        <begin position="17"/>
        <end position="219"/>
    </location>
</feature>
<dbReference type="Pfam" id="PF13472">
    <property type="entry name" value="Lipase_GDSL_2"/>
    <property type="match status" value="1"/>
</dbReference>
<proteinExistence type="predicted"/>
<evidence type="ECO:0000313" key="3">
    <source>
        <dbReference type="Proteomes" id="UP000199087"/>
    </source>
</evidence>
<protein>
    <submittedName>
        <fullName evidence="2">G-D-S-L family lipolytic protein</fullName>
    </submittedName>
</protein>
<dbReference type="InterPro" id="IPR013830">
    <property type="entry name" value="SGNH_hydro"/>
</dbReference>
<dbReference type="InterPro" id="IPR036514">
    <property type="entry name" value="SGNH_hydro_sf"/>
</dbReference>
<dbReference type="SUPFAM" id="SSF52266">
    <property type="entry name" value="SGNH hydrolase"/>
    <property type="match status" value="1"/>
</dbReference>
<evidence type="ECO:0000259" key="1">
    <source>
        <dbReference type="Pfam" id="PF13472"/>
    </source>
</evidence>
<accession>A0A0U1P3H4</accession>
<name>A0A0U1P3H4_9BACI</name>
<dbReference type="AlphaFoldDB" id="A0A0U1P3H4"/>
<dbReference type="EMBL" id="CVRB01000005">
    <property type="protein sequence ID" value="CRK84796.1"/>
    <property type="molecule type" value="Genomic_DNA"/>
</dbReference>
<keyword evidence="3" id="KW-1185">Reference proteome</keyword>
<dbReference type="STRING" id="1499688.BN000_04846"/>
<dbReference type="RefSeq" id="WP_176699924.1">
    <property type="nucleotide sequence ID" value="NZ_CVRB01000005.1"/>
</dbReference>
<organism evidence="2 3">
    <name type="scientific">Neobacillus massiliamazoniensis</name>
    <dbReference type="NCBI Taxonomy" id="1499688"/>
    <lineage>
        <taxon>Bacteria</taxon>
        <taxon>Bacillati</taxon>
        <taxon>Bacillota</taxon>
        <taxon>Bacilli</taxon>
        <taxon>Bacillales</taxon>
        <taxon>Bacillaceae</taxon>
        <taxon>Neobacillus</taxon>
    </lineage>
</organism>
<reference evidence="3" key="1">
    <citation type="submission" date="2015-05" db="EMBL/GenBank/DDBJ databases">
        <authorList>
            <person name="Urmite Genomes"/>
        </authorList>
    </citation>
    <scope>NUCLEOTIDE SEQUENCE [LARGE SCALE GENOMIC DNA]</scope>
    <source>
        <strain evidence="3">LF1</strain>
    </source>
</reference>
<evidence type="ECO:0000313" key="2">
    <source>
        <dbReference type="EMBL" id="CRK84796.1"/>
    </source>
</evidence>
<gene>
    <name evidence="2" type="ORF">BN000_04846</name>
</gene>
<sequence>MSDLQEHHHHDCFQYTALGNSIAAGIGASFVVDPPKRYGYVYYFRDFLATIFPCVNLTNRATPAFTSTLLLQQLQTDAVTREAVKKADLITISSGGADLFNCLLHPTPNCLPNAVATFAQNWPLIMKEIRKSIRSHAEIFVMTVYNPFKGNDPNFNTAELFIQQINNVIKTNRFKFHYKVVDVHADFLGQFTNTTQWKVCTWTHFCEVPPDVHPTDAGHLEIACLHELKFLKNHPDKLCLVDDDDQCNDESNNEFCDESSD</sequence>